<dbReference type="GO" id="GO:0016757">
    <property type="term" value="F:glycosyltransferase activity"/>
    <property type="evidence" value="ECO:0007669"/>
    <property type="project" value="InterPro"/>
</dbReference>
<reference evidence="4 5" key="1">
    <citation type="journal article" date="2016" name="Nat. Commun.">
        <title>Thousands of microbial genomes shed light on interconnected biogeochemical processes in an aquifer system.</title>
        <authorList>
            <person name="Anantharaman K."/>
            <person name="Brown C.T."/>
            <person name="Hug L.A."/>
            <person name="Sharon I."/>
            <person name="Castelle C.J."/>
            <person name="Probst A.J."/>
            <person name="Thomas B.C."/>
            <person name="Singh A."/>
            <person name="Wilkins M.J."/>
            <person name="Karaoz U."/>
            <person name="Brodie E.L."/>
            <person name="Williams K.H."/>
            <person name="Hubbard S.S."/>
            <person name="Banfield J.F."/>
        </authorList>
    </citation>
    <scope>NUCLEOTIDE SEQUENCE [LARGE SCALE GENOMIC DNA]</scope>
</reference>
<evidence type="ECO:0000256" key="1">
    <source>
        <dbReference type="ARBA" id="ARBA00022679"/>
    </source>
</evidence>
<keyword evidence="1" id="KW-0808">Transferase</keyword>
<dbReference type="InterPro" id="IPR028098">
    <property type="entry name" value="Glyco_trans_4-like_N"/>
</dbReference>
<dbReference type="Pfam" id="PF00534">
    <property type="entry name" value="Glycos_transf_1"/>
    <property type="match status" value="1"/>
</dbReference>
<name>A0A1F6LME6_9BACT</name>
<organism evidence="4 5">
    <name type="scientific">Candidatus Magasanikbacteria bacterium RIFCSPHIGHO2_01_FULL_50_8</name>
    <dbReference type="NCBI Taxonomy" id="1798674"/>
    <lineage>
        <taxon>Bacteria</taxon>
        <taxon>Candidatus Magasanikiibacteriota</taxon>
    </lineage>
</organism>
<accession>A0A1F6LME6</accession>
<evidence type="ECO:0000313" key="4">
    <source>
        <dbReference type="EMBL" id="OGH60531.1"/>
    </source>
</evidence>
<dbReference type="GO" id="GO:0009103">
    <property type="term" value="P:lipopolysaccharide biosynthetic process"/>
    <property type="evidence" value="ECO:0007669"/>
    <property type="project" value="TreeGrafter"/>
</dbReference>
<dbReference type="InterPro" id="IPR001296">
    <property type="entry name" value="Glyco_trans_1"/>
</dbReference>
<proteinExistence type="predicted"/>
<dbReference type="AlphaFoldDB" id="A0A1F6LME6"/>
<sequence length="378" mass="42245">MQIHIDASRALNPQPTGVNVYAQEIIEHLVAELRGDDEMILYAPQWLESRVGVVFPELGGRVTWKFLKWPPKFLWTQVCLGWAWLCASRRDRDAVFFAPAHVAPLVSPRNLVVTIHDLAFELLPDAFSWHERIFARLLTRMNAAAARAIIVPSEETKIQLITRYNSKAEKIFVTLYALPRGVSAPATDADAAAVKQKFNVSRPFVLFVGRIEFKKGCDILVRAFEAVRARGTDVDLVLVGKPGTGYDPIKNQITVSPEKNRIHELGFVTNDDVAALYRAASVFALPTRYEGFGFIFLEAMHHGVPVVGMATGSVPEVAGDAALLARTEIEFQESLITAVADITLRQELIQRGFARVKNFDWKRAAKLTMTILCGRYEQ</sequence>
<evidence type="ECO:0000259" key="3">
    <source>
        <dbReference type="Pfam" id="PF13439"/>
    </source>
</evidence>
<dbReference type="Proteomes" id="UP000176329">
    <property type="component" value="Unassembled WGS sequence"/>
</dbReference>
<comment type="caution">
    <text evidence="4">The sequence shown here is derived from an EMBL/GenBank/DDBJ whole genome shotgun (WGS) entry which is preliminary data.</text>
</comment>
<evidence type="ECO:0000259" key="2">
    <source>
        <dbReference type="Pfam" id="PF00534"/>
    </source>
</evidence>
<dbReference type="CDD" id="cd03809">
    <property type="entry name" value="GT4_MtfB-like"/>
    <property type="match status" value="1"/>
</dbReference>
<dbReference type="PANTHER" id="PTHR46401">
    <property type="entry name" value="GLYCOSYLTRANSFERASE WBBK-RELATED"/>
    <property type="match status" value="1"/>
</dbReference>
<dbReference type="SUPFAM" id="SSF53756">
    <property type="entry name" value="UDP-Glycosyltransferase/glycogen phosphorylase"/>
    <property type="match status" value="1"/>
</dbReference>
<evidence type="ECO:0008006" key="6">
    <source>
        <dbReference type="Google" id="ProtNLM"/>
    </source>
</evidence>
<dbReference type="EMBL" id="MFPV01000057">
    <property type="protein sequence ID" value="OGH60531.1"/>
    <property type="molecule type" value="Genomic_DNA"/>
</dbReference>
<gene>
    <name evidence="4" type="ORF">A2848_02805</name>
</gene>
<feature type="domain" description="Glycosyl transferase family 1" evidence="2">
    <location>
        <begin position="194"/>
        <end position="352"/>
    </location>
</feature>
<dbReference type="PANTHER" id="PTHR46401:SF2">
    <property type="entry name" value="GLYCOSYLTRANSFERASE WBBK-RELATED"/>
    <property type="match status" value="1"/>
</dbReference>
<protein>
    <recommendedName>
        <fullName evidence="6">Glycosyl transferase family 1 domain-containing protein</fullName>
    </recommendedName>
</protein>
<feature type="domain" description="Glycosyltransferase subfamily 4-like N-terminal" evidence="3">
    <location>
        <begin position="16"/>
        <end position="173"/>
    </location>
</feature>
<dbReference type="Pfam" id="PF13439">
    <property type="entry name" value="Glyco_transf_4"/>
    <property type="match status" value="1"/>
</dbReference>
<evidence type="ECO:0000313" key="5">
    <source>
        <dbReference type="Proteomes" id="UP000176329"/>
    </source>
</evidence>
<dbReference type="Gene3D" id="3.40.50.2000">
    <property type="entry name" value="Glycogen Phosphorylase B"/>
    <property type="match status" value="2"/>
</dbReference>